<comment type="caution">
    <text evidence="1">The sequence shown here is derived from an EMBL/GenBank/DDBJ whole genome shotgun (WGS) entry which is preliminary data.</text>
</comment>
<accession>A0A1V9WZ40</accession>
<evidence type="ECO:0000313" key="2">
    <source>
        <dbReference type="Proteomes" id="UP000192247"/>
    </source>
</evidence>
<sequence length="91" mass="9536">MNILSCFLAEIDSGLIGSSLYRRAAIHHECTALGVRGLTSQALVGGQGIAEATRFSLQTHQNFGEPTTHPTLRVGELLAGGTQTGVTNSNI</sequence>
<proteinExistence type="predicted"/>
<evidence type="ECO:0000313" key="1">
    <source>
        <dbReference type="EMBL" id="OQR66513.1"/>
    </source>
</evidence>
<keyword evidence="2" id="KW-1185">Reference proteome</keyword>
<dbReference type="InParanoid" id="A0A1V9WZ40"/>
<organism evidence="1 2">
    <name type="scientific">Tropilaelaps mercedesae</name>
    <dbReference type="NCBI Taxonomy" id="418985"/>
    <lineage>
        <taxon>Eukaryota</taxon>
        <taxon>Metazoa</taxon>
        <taxon>Ecdysozoa</taxon>
        <taxon>Arthropoda</taxon>
        <taxon>Chelicerata</taxon>
        <taxon>Arachnida</taxon>
        <taxon>Acari</taxon>
        <taxon>Parasitiformes</taxon>
        <taxon>Mesostigmata</taxon>
        <taxon>Gamasina</taxon>
        <taxon>Dermanyssoidea</taxon>
        <taxon>Laelapidae</taxon>
        <taxon>Tropilaelaps</taxon>
    </lineage>
</organism>
<name>A0A1V9WZ40_9ACAR</name>
<protein>
    <submittedName>
        <fullName evidence="1">Uncharacterized protein</fullName>
    </submittedName>
</protein>
<gene>
    <name evidence="1" type="ORF">BIW11_04978</name>
</gene>
<dbReference type="Proteomes" id="UP000192247">
    <property type="component" value="Unassembled WGS sequence"/>
</dbReference>
<dbReference type="EMBL" id="MNPL01032158">
    <property type="protein sequence ID" value="OQR66513.1"/>
    <property type="molecule type" value="Genomic_DNA"/>
</dbReference>
<reference evidence="1 2" key="1">
    <citation type="journal article" date="2017" name="Gigascience">
        <title>Draft genome of the honey bee ectoparasitic mite, Tropilaelaps mercedesae, is shaped by the parasitic life history.</title>
        <authorList>
            <person name="Dong X."/>
            <person name="Armstrong S.D."/>
            <person name="Xia D."/>
            <person name="Makepeace B.L."/>
            <person name="Darby A.C."/>
            <person name="Kadowaki T."/>
        </authorList>
    </citation>
    <scope>NUCLEOTIDE SEQUENCE [LARGE SCALE GENOMIC DNA]</scope>
    <source>
        <strain evidence="1">Wuxi-XJTLU</strain>
    </source>
</reference>
<dbReference type="AlphaFoldDB" id="A0A1V9WZ40"/>